<dbReference type="Gene3D" id="3.10.20.30">
    <property type="match status" value="1"/>
</dbReference>
<dbReference type="SUPFAM" id="SSF52343">
    <property type="entry name" value="Ferredoxin reductase-like, C-terminal NADP-linked domain"/>
    <property type="match status" value="1"/>
</dbReference>
<comment type="cofactor">
    <cofactor evidence="1">
        <name>FAD</name>
        <dbReference type="ChEBI" id="CHEBI:57692"/>
    </cofactor>
</comment>
<dbReference type="EC" id="1.-.-.-" evidence="8"/>
<dbReference type="InterPro" id="IPR006058">
    <property type="entry name" value="2Fe2S_fd_BS"/>
</dbReference>
<dbReference type="InterPro" id="IPR017938">
    <property type="entry name" value="Riboflavin_synthase-like_b-brl"/>
</dbReference>
<organism evidence="8 9">
    <name type="scientific">Rhodococcus ruber</name>
    <dbReference type="NCBI Taxonomy" id="1830"/>
    <lineage>
        <taxon>Bacteria</taxon>
        <taxon>Bacillati</taxon>
        <taxon>Actinomycetota</taxon>
        <taxon>Actinomycetes</taxon>
        <taxon>Mycobacteriales</taxon>
        <taxon>Nocardiaceae</taxon>
        <taxon>Rhodococcus</taxon>
    </lineage>
</organism>
<keyword evidence="3" id="KW-0001">2Fe-2S</keyword>
<dbReference type="PROSITE" id="PS00197">
    <property type="entry name" value="2FE2S_FER_1"/>
    <property type="match status" value="1"/>
</dbReference>
<dbReference type="Pfam" id="PF00111">
    <property type="entry name" value="Fer2"/>
    <property type="match status" value="1"/>
</dbReference>
<dbReference type="PRINTS" id="PR00409">
    <property type="entry name" value="PHDIOXRDTASE"/>
</dbReference>
<dbReference type="GO" id="GO:0051213">
    <property type="term" value="F:dioxygenase activity"/>
    <property type="evidence" value="ECO:0007669"/>
    <property type="project" value="UniProtKB-KW"/>
</dbReference>
<dbReference type="InterPro" id="IPR036010">
    <property type="entry name" value="2Fe-2S_ferredoxin-like_sf"/>
</dbReference>
<gene>
    <name evidence="8" type="primary">pobB</name>
    <name evidence="8" type="ORF">RHRU231_90023</name>
</gene>
<evidence type="ECO:0000256" key="3">
    <source>
        <dbReference type="ARBA" id="ARBA00022714"/>
    </source>
</evidence>
<keyword evidence="4" id="KW-0479">Metal-binding</keyword>
<dbReference type="InterPro" id="IPR039261">
    <property type="entry name" value="FNR_nucleotide-bd"/>
</dbReference>
<dbReference type="PROSITE" id="PS51384">
    <property type="entry name" value="FAD_FR"/>
    <property type="match status" value="1"/>
</dbReference>
<evidence type="ECO:0000256" key="7">
    <source>
        <dbReference type="ARBA" id="ARBA00023014"/>
    </source>
</evidence>
<proteinExistence type="predicted"/>
<evidence type="ECO:0000256" key="2">
    <source>
        <dbReference type="ARBA" id="ARBA00022630"/>
    </source>
</evidence>
<evidence type="ECO:0000313" key="9">
    <source>
        <dbReference type="Proteomes" id="UP000042997"/>
    </source>
</evidence>
<sequence>MSDHIAATESAVRVIAKESAAQGVTALTLAHPDGRRLPDWAPGAHIDLMLLNGLTRQYSLCGDRWDAHTYRVAVLREPHGRGGSVYIHDHLAVGDLVGIGGPRNNFRMVPSSRYLFLAGGIGITPLLPMIRQADSIAADWHLLYGGRTRDTMAFGDELARYGERVSLVPQDQKGRLDLDVATEAAAAGAKVYACGPVPLLDALTTRATSWPKGALRLERFVPREQPAPVRNSPFDIELARSGRTISVTPQQSVLDALRAAGVGVLSSCREGTCGTCETTVLAGEPDHRDSVLDDGERAAVDCMLVCVSRSCSDRLVLDL</sequence>
<dbReference type="InterPro" id="IPR012675">
    <property type="entry name" value="Beta-grasp_dom_sf"/>
</dbReference>
<accession>A0A098BTD0</accession>
<evidence type="ECO:0000256" key="1">
    <source>
        <dbReference type="ARBA" id="ARBA00001974"/>
    </source>
</evidence>
<keyword evidence="2" id="KW-0285">Flavoprotein</keyword>
<dbReference type="PANTHER" id="PTHR47354:SF1">
    <property type="entry name" value="CARNITINE MONOOXYGENASE REDUCTASE SUBUNIT"/>
    <property type="match status" value="1"/>
</dbReference>
<dbReference type="CDD" id="cd06185">
    <property type="entry name" value="PDR_like"/>
    <property type="match status" value="1"/>
</dbReference>
<reference evidence="8 9" key="1">
    <citation type="journal article" date="2014" name="Genome Announc.">
        <title>Draft Genome Sequence of Propane- and Butane-Oxidizing Actinobacterium Rhodococcus ruber IEGM 231.</title>
        <authorList>
            <person name="Ivshina I.B."/>
            <person name="Kuyukina M.S."/>
            <person name="Krivoruchko A.V."/>
            <person name="Barbe V."/>
            <person name="Fischer C."/>
        </authorList>
    </citation>
    <scope>NUCLEOTIDE SEQUENCE [LARGE SCALE GENOMIC DNA]</scope>
</reference>
<keyword evidence="6" id="KW-0408">Iron</keyword>
<protein>
    <submittedName>
        <fullName evidence="8">Phenoxybenzoate dioxygenase subunit beta</fullName>
        <ecNumber evidence="8">1.-.-.-</ecNumber>
    </submittedName>
</protein>
<dbReference type="SUPFAM" id="SSF63380">
    <property type="entry name" value="Riboflavin synthase domain-like"/>
    <property type="match status" value="1"/>
</dbReference>
<name>A0A098BTD0_9NOCA</name>
<keyword evidence="5 8" id="KW-0560">Oxidoreductase</keyword>
<dbReference type="Pfam" id="PF00175">
    <property type="entry name" value="NAD_binding_1"/>
    <property type="match status" value="1"/>
</dbReference>
<dbReference type="Gene3D" id="3.40.50.80">
    <property type="entry name" value="Nucleotide-binding domain of ferredoxin-NADP reductase (FNR) module"/>
    <property type="match status" value="1"/>
</dbReference>
<dbReference type="SUPFAM" id="SSF54292">
    <property type="entry name" value="2Fe-2S ferredoxin-like"/>
    <property type="match status" value="1"/>
</dbReference>
<dbReference type="InterPro" id="IPR050415">
    <property type="entry name" value="MRET"/>
</dbReference>
<keyword evidence="8" id="KW-0223">Dioxygenase</keyword>
<dbReference type="PROSITE" id="PS51085">
    <property type="entry name" value="2FE2S_FER_2"/>
    <property type="match status" value="1"/>
</dbReference>
<dbReference type="InterPro" id="IPR017927">
    <property type="entry name" value="FAD-bd_FR_type"/>
</dbReference>
<dbReference type="InterPro" id="IPR001433">
    <property type="entry name" value="OxRdtase_FAD/NAD-bd"/>
</dbReference>
<dbReference type="GO" id="GO:0046872">
    <property type="term" value="F:metal ion binding"/>
    <property type="evidence" value="ECO:0007669"/>
    <property type="project" value="UniProtKB-KW"/>
</dbReference>
<dbReference type="CDD" id="cd00207">
    <property type="entry name" value="fer2"/>
    <property type="match status" value="1"/>
</dbReference>
<dbReference type="InterPro" id="IPR001041">
    <property type="entry name" value="2Fe-2S_ferredoxin-type"/>
</dbReference>
<dbReference type="EMBL" id="CCSD01000105">
    <property type="protein sequence ID" value="CDZ91938.1"/>
    <property type="molecule type" value="Genomic_DNA"/>
</dbReference>
<dbReference type="AlphaFoldDB" id="A0A098BTD0"/>
<dbReference type="GO" id="GO:0051537">
    <property type="term" value="F:2 iron, 2 sulfur cluster binding"/>
    <property type="evidence" value="ECO:0007669"/>
    <property type="project" value="UniProtKB-KW"/>
</dbReference>
<keyword evidence="7" id="KW-0411">Iron-sulfur</keyword>
<evidence type="ECO:0000313" key="8">
    <source>
        <dbReference type="EMBL" id="CDZ91938.1"/>
    </source>
</evidence>
<evidence type="ECO:0000256" key="6">
    <source>
        <dbReference type="ARBA" id="ARBA00023004"/>
    </source>
</evidence>
<dbReference type="eggNOG" id="COG1018">
    <property type="taxonomic scope" value="Bacteria"/>
</dbReference>
<dbReference type="Proteomes" id="UP000042997">
    <property type="component" value="Unassembled WGS sequence"/>
</dbReference>
<evidence type="ECO:0000256" key="5">
    <source>
        <dbReference type="ARBA" id="ARBA00023002"/>
    </source>
</evidence>
<evidence type="ECO:0000256" key="4">
    <source>
        <dbReference type="ARBA" id="ARBA00022723"/>
    </source>
</evidence>
<dbReference type="PANTHER" id="PTHR47354">
    <property type="entry name" value="NADH OXIDOREDUCTASE HCR"/>
    <property type="match status" value="1"/>
</dbReference>
<dbReference type="Gene3D" id="2.40.30.10">
    <property type="entry name" value="Translation factors"/>
    <property type="match status" value="1"/>
</dbReference>